<name>A0A1M5UA87_9GAMM</name>
<gene>
    <name evidence="1" type="ORF">SAMN02745129_2473</name>
</gene>
<dbReference type="AlphaFoldDB" id="A0A1M5UA87"/>
<dbReference type="STRING" id="299255.SAMN02745129_2473"/>
<sequence>MVDGSTKKAQERAVLSMAQAIAGRVGHAKQLEASGLIASYILALRERYKEGEAEAKRLNDHLRLPTGFFADKEIQDALKAQLEATARSSSLLHEKLIETEQAIRRHLEMKSKHEDQLAEVLRSGQVASVLSTVKVTGVGGKSLKGLMAEPAMAEIRDLVTRDGPNAHGMKLESERSLDADGSAAHVFVLVGNLSQVQRFCERLRHILYEGGYLGIEVDSMHVAGIPKMEPKPAVDIPDRGDNGAFVAGLKRFVCYRDVTGVTHQRDLADVVARAGMECLAPLARFLPKGHDYDDPAIKAPGYERDLMDLRSVVEKARGRGNEVEGLDR</sequence>
<dbReference type="EMBL" id="FQXG01000003">
    <property type="protein sequence ID" value="SHH59850.1"/>
    <property type="molecule type" value="Genomic_DNA"/>
</dbReference>
<dbReference type="Proteomes" id="UP000184268">
    <property type="component" value="Unassembled WGS sequence"/>
</dbReference>
<organism evidence="1 2">
    <name type="scientific">Ferrimonas marina</name>
    <dbReference type="NCBI Taxonomy" id="299255"/>
    <lineage>
        <taxon>Bacteria</taxon>
        <taxon>Pseudomonadati</taxon>
        <taxon>Pseudomonadota</taxon>
        <taxon>Gammaproteobacteria</taxon>
        <taxon>Alteromonadales</taxon>
        <taxon>Ferrimonadaceae</taxon>
        <taxon>Ferrimonas</taxon>
    </lineage>
</organism>
<proteinExistence type="predicted"/>
<accession>A0A1M5UA87</accession>
<protein>
    <submittedName>
        <fullName evidence="1">Uncharacterized protein</fullName>
    </submittedName>
</protein>
<evidence type="ECO:0000313" key="1">
    <source>
        <dbReference type="EMBL" id="SHH59850.1"/>
    </source>
</evidence>
<keyword evidence="2" id="KW-1185">Reference proteome</keyword>
<evidence type="ECO:0000313" key="2">
    <source>
        <dbReference type="Proteomes" id="UP000184268"/>
    </source>
</evidence>
<reference evidence="1 2" key="1">
    <citation type="submission" date="2016-11" db="EMBL/GenBank/DDBJ databases">
        <authorList>
            <person name="Jaros S."/>
            <person name="Januszkiewicz K."/>
            <person name="Wedrychowicz H."/>
        </authorList>
    </citation>
    <scope>NUCLEOTIDE SEQUENCE [LARGE SCALE GENOMIC DNA]</scope>
    <source>
        <strain evidence="1 2">DSM 16917</strain>
    </source>
</reference>